<dbReference type="Proteomes" id="UP000490980">
    <property type="component" value="Unassembled WGS sequence"/>
</dbReference>
<feature type="domain" description="Serine aminopeptidase S33" evidence="1">
    <location>
        <begin position="82"/>
        <end position="204"/>
    </location>
</feature>
<name>A0A7X5UC23_9GAMM</name>
<dbReference type="InterPro" id="IPR050266">
    <property type="entry name" value="AB_hydrolase_sf"/>
</dbReference>
<dbReference type="AlphaFoldDB" id="A0A7X5UC23"/>
<organism evidence="2 3">
    <name type="scientific">Luteibacter anthropi</name>
    <dbReference type="NCBI Taxonomy" id="564369"/>
    <lineage>
        <taxon>Bacteria</taxon>
        <taxon>Pseudomonadati</taxon>
        <taxon>Pseudomonadota</taxon>
        <taxon>Gammaproteobacteria</taxon>
        <taxon>Lysobacterales</taxon>
        <taxon>Rhodanobacteraceae</taxon>
        <taxon>Luteibacter</taxon>
    </lineage>
</organism>
<evidence type="ECO:0000313" key="3">
    <source>
        <dbReference type="Proteomes" id="UP000490980"/>
    </source>
</evidence>
<dbReference type="InterPro" id="IPR022742">
    <property type="entry name" value="Hydrolase_4"/>
</dbReference>
<proteinExistence type="predicted"/>
<keyword evidence="2" id="KW-0378">Hydrolase</keyword>
<dbReference type="Pfam" id="PF12146">
    <property type="entry name" value="Hydrolase_4"/>
    <property type="match status" value="1"/>
</dbReference>
<dbReference type="InterPro" id="IPR029058">
    <property type="entry name" value="AB_hydrolase_fold"/>
</dbReference>
<dbReference type="PANTHER" id="PTHR43798">
    <property type="entry name" value="MONOACYLGLYCEROL LIPASE"/>
    <property type="match status" value="1"/>
</dbReference>
<keyword evidence="3" id="KW-1185">Reference proteome</keyword>
<evidence type="ECO:0000313" key="2">
    <source>
        <dbReference type="EMBL" id="NII07740.1"/>
    </source>
</evidence>
<dbReference type="RefSeq" id="WP_166949879.1">
    <property type="nucleotide sequence ID" value="NZ_JAARLZ010000008.1"/>
</dbReference>
<dbReference type="GO" id="GO:0016787">
    <property type="term" value="F:hydrolase activity"/>
    <property type="evidence" value="ECO:0007669"/>
    <property type="project" value="UniProtKB-KW"/>
</dbReference>
<dbReference type="EMBL" id="JAARLZ010000008">
    <property type="protein sequence ID" value="NII07740.1"/>
    <property type="molecule type" value="Genomic_DNA"/>
</dbReference>
<dbReference type="GO" id="GO:0016020">
    <property type="term" value="C:membrane"/>
    <property type="evidence" value="ECO:0007669"/>
    <property type="project" value="TreeGrafter"/>
</dbReference>
<dbReference type="PANTHER" id="PTHR43798:SF33">
    <property type="entry name" value="HYDROLASE, PUTATIVE (AFU_ORTHOLOGUE AFUA_2G14860)-RELATED"/>
    <property type="match status" value="1"/>
</dbReference>
<dbReference type="SUPFAM" id="SSF53474">
    <property type="entry name" value="alpha/beta-Hydrolases"/>
    <property type="match status" value="1"/>
</dbReference>
<comment type="caution">
    <text evidence="2">The sequence shown here is derived from an EMBL/GenBank/DDBJ whole genome shotgun (WGS) entry which is preliminary data.</text>
</comment>
<protein>
    <submittedName>
        <fullName evidence="2">Alpha/beta hydrolase</fullName>
    </submittedName>
</protein>
<evidence type="ECO:0000259" key="1">
    <source>
        <dbReference type="Pfam" id="PF12146"/>
    </source>
</evidence>
<gene>
    <name evidence="2" type="ORF">HBF25_15245</name>
</gene>
<sequence>MKKSSPPLRLRLRLARAFFGVASRVAPARTGRALARRFVTPDKIGRQRAVDAMATTKGVQVGELTVNCQKVTTYTWGSPETEPFVLLGHGWSSYGLRFAAWVPRLRAMGYAVVGFDQLGHGLSDGDVSSMPHFVDILRIVGRHYGRPAAYIGHSLGAMSIPFAEENDWHPGRYVLLAPMAVPVNGVFRTFRLLNVSRRVFPHFESWLRNLTGSVSFDDFNAERRVTRIDRPALVIHDRLDRETPWEEGERYASLWPGARLMTTEGLGHNRMVDHPSVIDASMAFLAGAAAEAAA</sequence>
<accession>A0A7X5UC23</accession>
<dbReference type="Gene3D" id="3.40.50.1820">
    <property type="entry name" value="alpha/beta hydrolase"/>
    <property type="match status" value="1"/>
</dbReference>
<reference evidence="2 3" key="1">
    <citation type="submission" date="2020-03" db="EMBL/GenBank/DDBJ databases">
        <authorList>
            <person name="Lai Q."/>
        </authorList>
    </citation>
    <scope>NUCLEOTIDE SEQUENCE [LARGE SCALE GENOMIC DNA]</scope>
    <source>
        <strain evidence="2 3">CCUG 25036</strain>
    </source>
</reference>